<keyword evidence="6 14" id="KW-0808">Transferase</keyword>
<evidence type="ECO:0000313" key="18">
    <source>
        <dbReference type="EMBL" id="ANB45530.1"/>
    </source>
</evidence>
<feature type="region of interest" description="Interdomain linker" evidence="14">
    <location>
        <begin position="596"/>
        <end position="609"/>
    </location>
</feature>
<keyword evidence="11 14" id="KW-0460">Magnesium</keyword>
<evidence type="ECO:0000256" key="2">
    <source>
        <dbReference type="ARBA" id="ARBA00004496"/>
    </source>
</evidence>
<dbReference type="EC" id="2.7.1.11" evidence="14"/>
<comment type="activity regulation">
    <text evidence="14">Allosterically activated by ADP, AMP, or fructose 2,6-bisphosphate, and allosterically inhibited by ATP or citrate.</text>
</comment>
<name>A0A099NYS0_PICKU</name>
<evidence type="ECO:0000313" key="20">
    <source>
        <dbReference type="Proteomes" id="UP000029867"/>
    </source>
</evidence>
<reference evidence="18" key="3">
    <citation type="submission" date="2015-11" db="EMBL/GenBank/DDBJ databases">
        <title>The regulation of key glycolic genes of Candida glycerinogenes on osmolarity.</title>
        <authorList>
            <person name="Zheng C."/>
            <person name="Lu X."/>
            <person name="Zong H."/>
            <person name="Zhuge B."/>
            <person name="Zhuge J."/>
        </authorList>
    </citation>
    <scope>NUCLEOTIDE SEQUENCE</scope>
    <source>
        <strain evidence="18">WL2002-5</strain>
    </source>
</reference>
<keyword evidence="12 14" id="KW-0324">Glycolysis</keyword>
<feature type="binding site" description="in other chain" evidence="14">
    <location>
        <begin position="874"/>
        <end position="877"/>
    </location>
    <ligand>
        <name>beta-D-fructose 2,6-bisphosphate</name>
        <dbReference type="ChEBI" id="CHEBI:58579"/>
        <note>allosteric activator; ligand shared between dimeric partners</note>
    </ligand>
</feature>
<feature type="binding site" evidence="14">
    <location>
        <begin position="293"/>
        <end position="294"/>
    </location>
    <ligand>
        <name>ATP</name>
        <dbReference type="ChEBI" id="CHEBI:30616"/>
    </ligand>
</feature>
<dbReference type="NCBIfam" id="TIGR02478">
    <property type="entry name" value="6PF1K_euk"/>
    <property type="match status" value="1"/>
</dbReference>
<evidence type="ECO:0000256" key="13">
    <source>
        <dbReference type="ARBA" id="ARBA00048070"/>
    </source>
</evidence>
<comment type="pathway">
    <text evidence="3 14 15">Carbohydrate degradation; glycolysis; D-glyceraldehyde 3-phosphate and glycerone phosphate from D-glucose: step 3/4.</text>
</comment>
<comment type="cofactor">
    <cofactor evidence="1 14">
        <name>Mg(2+)</name>
        <dbReference type="ChEBI" id="CHEBI:18420"/>
    </cofactor>
</comment>
<dbReference type="GO" id="GO:0016208">
    <property type="term" value="F:AMP binding"/>
    <property type="evidence" value="ECO:0007669"/>
    <property type="project" value="TreeGrafter"/>
</dbReference>
<feature type="binding site" evidence="14">
    <location>
        <position position="775"/>
    </location>
    <ligand>
        <name>beta-D-fructose 2,6-bisphosphate</name>
        <dbReference type="ChEBI" id="CHEBI:58579"/>
        <note>allosteric activator; ligand shared between dimeric partners</note>
    </ligand>
</feature>
<dbReference type="GO" id="GO:0005524">
    <property type="term" value="F:ATP binding"/>
    <property type="evidence" value="ECO:0007669"/>
    <property type="project" value="UniProtKB-KW"/>
</dbReference>
<dbReference type="Pfam" id="PF18468">
    <property type="entry name" value="Pfk_N"/>
    <property type="match status" value="1"/>
</dbReference>
<evidence type="ECO:0000256" key="15">
    <source>
        <dbReference type="PIRNR" id="PIRNR000533"/>
    </source>
</evidence>
<dbReference type="EMBL" id="KU221397">
    <property type="protein sequence ID" value="ANB45530.1"/>
    <property type="molecule type" value="Genomic_DNA"/>
</dbReference>
<dbReference type="GO" id="GO:0005945">
    <property type="term" value="C:6-phosphofructokinase complex"/>
    <property type="evidence" value="ECO:0007669"/>
    <property type="project" value="EnsemblFungi"/>
</dbReference>
<dbReference type="Gene3D" id="3.40.50.460">
    <property type="entry name" value="Phosphofructokinase domain"/>
    <property type="match status" value="2"/>
</dbReference>
<evidence type="ECO:0000313" key="19">
    <source>
        <dbReference type="EMBL" id="KGK37067.1"/>
    </source>
</evidence>
<dbReference type="InterPro" id="IPR022953">
    <property type="entry name" value="ATP_PFK"/>
</dbReference>
<comment type="similarity">
    <text evidence="15">Belongs to the phosphofructokinase type A (PFKA) family. ATP-dependent PFK group I subfamily. Eukaryotic two domain clade "E" sub-subfamily.</text>
</comment>
<dbReference type="Gene3D" id="3.40.50.450">
    <property type="match status" value="2"/>
</dbReference>
<dbReference type="AlphaFoldDB" id="A0A099NYS0"/>
<feature type="binding site" description="in other chain" evidence="14">
    <location>
        <position position="680"/>
    </location>
    <ligand>
        <name>beta-D-fructose 2,6-bisphosphate</name>
        <dbReference type="ChEBI" id="CHEBI:58579"/>
        <note>allosteric activator; ligand shared between dimeric partners</note>
    </ligand>
</feature>
<feature type="binding site" description="in other chain" evidence="14">
    <location>
        <begin position="782"/>
        <end position="784"/>
    </location>
    <ligand>
        <name>beta-D-fructose 2,6-bisphosphate</name>
        <dbReference type="ChEBI" id="CHEBI:58579"/>
        <note>allosteric activator; ligand shared between dimeric partners</note>
    </ligand>
</feature>
<dbReference type="UniPathway" id="UPA00109">
    <property type="reaction ID" value="UER00182"/>
</dbReference>
<keyword evidence="7 14" id="KW-0479">Metal-binding</keyword>
<keyword evidence="8 14" id="KW-0547">Nucleotide-binding</keyword>
<feature type="domain" description="Phosphofructokinase" evidence="16">
    <location>
        <begin position="222"/>
        <end position="528"/>
    </location>
</feature>
<dbReference type="VEuPathDB" id="FungiDB:C5L36_0E01970"/>
<evidence type="ECO:0000256" key="4">
    <source>
        <dbReference type="ARBA" id="ARBA00022490"/>
    </source>
</evidence>
<dbReference type="EMBL" id="JQFK01000045">
    <property type="protein sequence ID" value="KGK37067.1"/>
    <property type="molecule type" value="Genomic_DNA"/>
</dbReference>
<feature type="binding site" description="in other chain" evidence="14">
    <location>
        <position position="842"/>
    </location>
    <ligand>
        <name>beta-D-fructose 2,6-bisphosphate</name>
        <dbReference type="ChEBI" id="CHEBI:58579"/>
        <note>allosteric activator; ligand shared between dimeric partners</note>
    </ligand>
</feature>
<dbReference type="Pfam" id="PF00365">
    <property type="entry name" value="PFK"/>
    <property type="match status" value="2"/>
</dbReference>
<comment type="subunit">
    <text evidence="14">Homotetramer.</text>
</comment>
<dbReference type="FunFam" id="3.40.50.460:FF:000007">
    <property type="entry name" value="ATP-dependent 6-phosphofructokinase"/>
    <property type="match status" value="1"/>
</dbReference>
<feature type="binding site" description="in other chain" evidence="14">
    <location>
        <position position="470"/>
    </location>
    <ligand>
        <name>substrate</name>
        <note>ligand shared between dimeric partners</note>
    </ligand>
</feature>
<evidence type="ECO:0000256" key="7">
    <source>
        <dbReference type="ARBA" id="ARBA00022723"/>
    </source>
</evidence>
<feature type="domain" description="Phosphofructokinase" evidence="16">
    <location>
        <begin position="610"/>
        <end position="900"/>
    </location>
</feature>
<accession>A0A099NYS0</accession>
<dbReference type="Gene3D" id="3.10.180.90">
    <property type="match status" value="1"/>
</dbReference>
<keyword evidence="9 14" id="KW-0418">Kinase</keyword>
<evidence type="ECO:0000256" key="14">
    <source>
        <dbReference type="HAMAP-Rule" id="MF_03184"/>
    </source>
</evidence>
<dbReference type="GO" id="GO:0051453">
    <property type="term" value="P:regulation of intracellular pH"/>
    <property type="evidence" value="ECO:0007669"/>
    <property type="project" value="EnsemblFungi"/>
</dbReference>
<dbReference type="InterPro" id="IPR015912">
    <property type="entry name" value="Phosphofructokinase_CS"/>
</dbReference>
<dbReference type="GO" id="GO:0061621">
    <property type="term" value="P:canonical glycolysis"/>
    <property type="evidence" value="ECO:0007669"/>
    <property type="project" value="TreeGrafter"/>
</dbReference>
<dbReference type="GO" id="GO:0042802">
    <property type="term" value="F:identical protein binding"/>
    <property type="evidence" value="ECO:0007669"/>
    <property type="project" value="TreeGrafter"/>
</dbReference>
<comment type="similarity">
    <text evidence="14">Belongs to the phosphofructokinase type A (PFKA) family. ATP-dependent PFK group I subfamily. Eukaryotic two domain clade 'E' sub-subfamily.</text>
</comment>
<comment type="function">
    <text evidence="14">Catalyzes the phosphorylation of D-fructose 6-phosphate to fructose 1,6-bisphosphate by ATP, the first committing step of glycolysis.</text>
</comment>
<dbReference type="PROSITE" id="PS00433">
    <property type="entry name" value="PHOSPHOFRUCTOKINASE"/>
    <property type="match status" value="1"/>
</dbReference>
<evidence type="ECO:0000256" key="6">
    <source>
        <dbReference type="ARBA" id="ARBA00022679"/>
    </source>
</evidence>
<dbReference type="InterPro" id="IPR040712">
    <property type="entry name" value="Pfk_N"/>
</dbReference>
<reference evidence="19" key="2">
    <citation type="submission" date="2014-08" db="EMBL/GenBank/DDBJ databases">
        <title>Exploiting Issatchenkia orientalis SD108 for Succinic Acid Production.</title>
        <authorList>
            <person name="Xiao H."/>
            <person name="Shao Z."/>
            <person name="Jiang Y."/>
            <person name="Dole S."/>
            <person name="Zhao H."/>
        </authorList>
    </citation>
    <scope>NUCLEOTIDE SEQUENCE [LARGE SCALE GENOMIC DNA]</scope>
    <source>
        <strain evidence="19">SD108</strain>
    </source>
</reference>
<sequence>MSKISNFESGVDSVSNVLYTSFTVNKTSDYTSLIKFYNSLGFKIIKTYSKEESLTSSIDIQGVSTDSRKECWLESFPITRTDSNGKIIPFQETIEYKYPQLTPQLAKLNRGVVLKIRLVSHDVHKNPELPGRLIIFTSQLKDVAKLVESLNLPIIKPSPLEKNRIEFFIEDPVGNLVGFTNKVNNKTIDSNDEFFASDEEIKKFKQTQEENLIKNASQTKKRIAVLTSGGDSQGMCAAVRSVVRAGIYLDCEVFGCYEGYSGLVKGGELLRKLEWSDVRGWLSLGGTLIGTARCMEFREREGRLQAAKNMIIKGIDALVVCGGDGSLTGADLFRSEWPSLVEELVTKKILTDEQVKPYRNLTIVGLVGSIDNDMALTDNTIGAYSSLERICEMVDYIDSTASSHSRAFVVEVMGRNCGWLALMAGICCGADYSFLPERPPNAETWKDELKEICLRHRGKGRRKTTVIVAEGAIDNQLNKITSENVKDCLVEIGLDTRITKLGHVQRGGTAVAIDRFLATLQGVEAIKAVLENTPETPSPMIGIQNNRIVRIPLVEAVKTTKSVATAIKEKRFDDAMSLRDSTFKEFYKNFLSISQDDDDKKLLPVEERLNIGIIQVGAPTAALNPATRAIVLYLLSKGHKAYGIENGFQGLISHGSFRDLSWIDVEEWHNLGGSELGTNRVLPNEDIGSVAYQLQEKKIDGLIVIGGFEAYQSVKQLKDASKTYPIFNMPIVCLPSTVSNNVPGTEYSLGVDTCLNVLVNYCDAVKQSASSSRRRVFVIEVQGGNCGYIASYIGVVTGALAVYTPEHNISLKTIEEDLELLEKTFANDHGDERSGRIFIRNEKASDVYTTQLIADIIMENAHGKYESRTAIPGHVQQGKIPSSFDRTSAVRFAIKACEFIEEKHAAISKKISEYNSEHLILPNTSENSNGEEAIDGKFKHFENKDFFNTEKRLLYVYHHGKRILVADDNNAVVCGIQGTNVAFRDINDVWESNTNVKLRKGNEIHWDKLNQVGDMLSGRLMIRENKN</sequence>
<feature type="binding site" description="in other chain" evidence="14">
    <location>
        <begin position="413"/>
        <end position="415"/>
    </location>
    <ligand>
        <name>substrate</name>
        <note>ligand shared between dimeric partners</note>
    </ligand>
</feature>
<feature type="binding site" description="in other chain" evidence="14">
    <location>
        <position position="999"/>
    </location>
    <ligand>
        <name>beta-D-fructose 2,6-bisphosphate</name>
        <dbReference type="ChEBI" id="CHEBI:58579"/>
        <note>allosteric activator; ligand shared between dimeric partners</note>
    </ligand>
</feature>
<feature type="region of interest" description="N-terminal catalytic PFK domain 1" evidence="14">
    <location>
        <begin position="1"/>
        <end position="595"/>
    </location>
</feature>
<evidence type="ECO:0000259" key="17">
    <source>
        <dbReference type="Pfam" id="PF18468"/>
    </source>
</evidence>
<evidence type="ECO:0000259" key="16">
    <source>
        <dbReference type="Pfam" id="PF00365"/>
    </source>
</evidence>
<dbReference type="HAMAP" id="MF_03184">
    <property type="entry name" value="Phosphofructokinase_I_E"/>
    <property type="match status" value="1"/>
</dbReference>
<dbReference type="SMR" id="A0A099NYS0"/>
<comment type="catalytic activity">
    <reaction evidence="13 14 15">
        <text>beta-D-fructose 6-phosphate + ATP = beta-D-fructose 1,6-bisphosphate + ADP + H(+)</text>
        <dbReference type="Rhea" id="RHEA:16109"/>
        <dbReference type="ChEBI" id="CHEBI:15378"/>
        <dbReference type="ChEBI" id="CHEBI:30616"/>
        <dbReference type="ChEBI" id="CHEBI:32966"/>
        <dbReference type="ChEBI" id="CHEBI:57634"/>
        <dbReference type="ChEBI" id="CHEBI:456216"/>
        <dbReference type="EC" id="2.7.1.11"/>
    </reaction>
</comment>
<dbReference type="HOGENOM" id="CLU_011053_0_0_1"/>
<feature type="binding site" description="in other chain" evidence="14">
    <location>
        <begin position="369"/>
        <end position="371"/>
    </location>
    <ligand>
        <name>substrate</name>
        <note>ligand shared between dimeric partners</note>
    </ligand>
</feature>
<feature type="binding site" evidence="14">
    <location>
        <position position="497"/>
    </location>
    <ligand>
        <name>substrate</name>
        <note>ligand shared between dimeric partners</note>
    </ligand>
</feature>
<proteinExistence type="inferred from homology"/>
<evidence type="ECO:0000256" key="11">
    <source>
        <dbReference type="ARBA" id="ARBA00022842"/>
    </source>
</evidence>
<gene>
    <name evidence="19" type="ORF">JL09_g3803</name>
</gene>
<dbReference type="GO" id="GO:0048029">
    <property type="term" value="F:monosaccharide binding"/>
    <property type="evidence" value="ECO:0007669"/>
    <property type="project" value="TreeGrafter"/>
</dbReference>
<feature type="binding site" evidence="14">
    <location>
        <position position="406"/>
    </location>
    <ligand>
        <name>substrate</name>
        <note>ligand shared between dimeric partners</note>
    </ligand>
</feature>
<dbReference type="GO" id="GO:0030388">
    <property type="term" value="P:fructose 1,6-bisphosphate metabolic process"/>
    <property type="evidence" value="ECO:0007669"/>
    <property type="project" value="TreeGrafter"/>
</dbReference>
<keyword evidence="10 14" id="KW-0067">ATP-binding</keyword>
<feature type="binding site" description="in other chain" evidence="14">
    <location>
        <begin position="737"/>
        <end position="741"/>
    </location>
    <ligand>
        <name>beta-D-fructose 2,6-bisphosphate</name>
        <dbReference type="ChEBI" id="CHEBI:58579"/>
        <note>allosteric activator; ligand shared between dimeric partners</note>
    </ligand>
</feature>
<organism evidence="19 20">
    <name type="scientific">Pichia kudriavzevii</name>
    <name type="common">Yeast</name>
    <name type="synonym">Issatchenkia orientalis</name>
    <dbReference type="NCBI Taxonomy" id="4909"/>
    <lineage>
        <taxon>Eukaryota</taxon>
        <taxon>Fungi</taxon>
        <taxon>Dikarya</taxon>
        <taxon>Ascomycota</taxon>
        <taxon>Saccharomycotina</taxon>
        <taxon>Pichiomycetes</taxon>
        <taxon>Pichiales</taxon>
        <taxon>Pichiaceae</taxon>
        <taxon>Pichia</taxon>
    </lineage>
</organism>
<evidence type="ECO:0000256" key="12">
    <source>
        <dbReference type="ARBA" id="ARBA00023152"/>
    </source>
</evidence>
<dbReference type="InterPro" id="IPR035966">
    <property type="entry name" value="PKF_sf"/>
</dbReference>
<feature type="binding site" evidence="14">
    <location>
        <position position="230"/>
    </location>
    <ligand>
        <name>ATP</name>
        <dbReference type="ChEBI" id="CHEBI:30616"/>
    </ligand>
</feature>
<dbReference type="eggNOG" id="KOG2440">
    <property type="taxonomic scope" value="Eukaryota"/>
</dbReference>
<evidence type="ECO:0000256" key="5">
    <source>
        <dbReference type="ARBA" id="ARBA00022533"/>
    </source>
</evidence>
<dbReference type="GO" id="GO:0046961">
    <property type="term" value="F:proton-transporting ATPase activity, rotational mechanism"/>
    <property type="evidence" value="ECO:0007669"/>
    <property type="project" value="EnsemblFungi"/>
</dbReference>
<feature type="domain" description="Phosphofructokinase N-terminal" evidence="17">
    <location>
        <begin position="17"/>
        <end position="118"/>
    </location>
</feature>
<dbReference type="GO" id="GO:0006002">
    <property type="term" value="P:fructose 6-phosphate metabolic process"/>
    <property type="evidence" value="ECO:0007669"/>
    <property type="project" value="EnsemblFungi"/>
</dbReference>
<dbReference type="GO" id="GO:0070095">
    <property type="term" value="F:fructose-6-phosphate binding"/>
    <property type="evidence" value="ECO:0007669"/>
    <property type="project" value="TreeGrafter"/>
</dbReference>
<feature type="binding site" evidence="14">
    <location>
        <position position="324"/>
    </location>
    <ligand>
        <name>Mg(2+)</name>
        <dbReference type="ChEBI" id="CHEBI:18420"/>
        <note>catalytic</note>
    </ligand>
</feature>
<dbReference type="PANTHER" id="PTHR13697:SF57">
    <property type="entry name" value="ATP-DEPENDENT 6-PHOSPHOFRUCTOKINASE SUBUNIT ALPHA"/>
    <property type="match status" value="1"/>
</dbReference>
<dbReference type="FunFam" id="3.40.50.460:FF:000008">
    <property type="entry name" value="ATP-dependent 6-phosphofructokinase"/>
    <property type="match status" value="1"/>
</dbReference>
<feature type="binding site" description="in other chain" evidence="14">
    <location>
        <begin position="503"/>
        <end position="506"/>
    </location>
    <ligand>
        <name>substrate</name>
        <note>ligand shared between dimeric partners</note>
    </ligand>
</feature>
<dbReference type="PANTHER" id="PTHR13697">
    <property type="entry name" value="PHOSPHOFRUCTOKINASE"/>
    <property type="match status" value="1"/>
</dbReference>
<dbReference type="GO" id="GO:0046872">
    <property type="term" value="F:metal ion binding"/>
    <property type="evidence" value="ECO:0007669"/>
    <property type="project" value="UniProtKB-KW"/>
</dbReference>
<accession>A0A160EF18</accession>
<feature type="binding site" evidence="14">
    <location>
        <begin position="323"/>
        <end position="326"/>
    </location>
    <ligand>
        <name>ATP</name>
        <dbReference type="ChEBI" id="CHEBI:30616"/>
    </ligand>
</feature>
<keyword evidence="5 14" id="KW-0021">Allosteric enzyme</keyword>
<evidence type="ECO:0000256" key="1">
    <source>
        <dbReference type="ARBA" id="ARBA00001946"/>
    </source>
</evidence>
<dbReference type="PIRSF" id="PIRSF000533">
    <property type="entry name" value="ATP_PFK_euk"/>
    <property type="match status" value="1"/>
</dbReference>
<evidence type="ECO:0000256" key="3">
    <source>
        <dbReference type="ARBA" id="ARBA00004679"/>
    </source>
</evidence>
<protein>
    <recommendedName>
        <fullName evidence="14">ATP-dependent 6-phosphofructokinase</fullName>
        <shortName evidence="14">ATP-PFK</shortName>
        <shortName evidence="14">Phosphofructokinase</shortName>
        <ecNumber evidence="14">2.7.1.11</ecNumber>
    </recommendedName>
    <alternativeName>
        <fullName evidence="14">Phosphohexokinase</fullName>
    </alternativeName>
</protein>
<dbReference type="GO" id="GO:0003872">
    <property type="term" value="F:6-phosphofructokinase activity"/>
    <property type="evidence" value="ECO:0007669"/>
    <property type="project" value="UniProtKB-UniRule"/>
</dbReference>
<keyword evidence="4 14" id="KW-0963">Cytoplasm</keyword>
<comment type="subcellular location">
    <subcellularLocation>
        <location evidence="2 14">Cytoplasm</location>
    </subcellularLocation>
</comment>
<feature type="active site" description="Proton acceptor" evidence="14">
    <location>
        <position position="371"/>
    </location>
</feature>
<evidence type="ECO:0000256" key="10">
    <source>
        <dbReference type="ARBA" id="ARBA00022840"/>
    </source>
</evidence>
<dbReference type="PRINTS" id="PR00476">
    <property type="entry name" value="PHFRCTKINASE"/>
</dbReference>
<dbReference type="SUPFAM" id="SSF53784">
    <property type="entry name" value="Phosphofructokinase"/>
    <property type="match status" value="2"/>
</dbReference>
<feature type="binding site" evidence="14">
    <location>
        <position position="868"/>
    </location>
    <ligand>
        <name>beta-D-fructose 2,6-bisphosphate</name>
        <dbReference type="ChEBI" id="CHEBI:58579"/>
        <note>allosteric activator; ligand shared between dimeric partners</note>
    </ligand>
</feature>
<dbReference type="Proteomes" id="UP000029867">
    <property type="component" value="Unassembled WGS sequence"/>
</dbReference>
<evidence type="ECO:0000256" key="9">
    <source>
        <dbReference type="ARBA" id="ARBA00022777"/>
    </source>
</evidence>
<dbReference type="InterPro" id="IPR000023">
    <property type="entry name" value="Phosphofructokinase_dom"/>
</dbReference>
<dbReference type="GO" id="GO:0005739">
    <property type="term" value="C:mitochondrion"/>
    <property type="evidence" value="ECO:0007669"/>
    <property type="project" value="EnsemblFungi"/>
</dbReference>
<reference evidence="20" key="1">
    <citation type="journal article" date="2014" name="Microb. Cell Fact.">
        <title>Exploiting Issatchenkia orientalis SD108 for succinic acid production.</title>
        <authorList>
            <person name="Xiao H."/>
            <person name="Shao Z."/>
            <person name="Jiang Y."/>
            <person name="Dole S."/>
            <person name="Zhao H."/>
        </authorList>
    </citation>
    <scope>NUCLEOTIDE SEQUENCE [LARGE SCALE GENOMIC DNA]</scope>
    <source>
        <strain evidence="20">SD108</strain>
    </source>
</reference>
<dbReference type="InterPro" id="IPR009161">
    <property type="entry name" value="6-Pfructokinase_euk"/>
</dbReference>
<feature type="region of interest" description="C-terminal regulatory PFK domain 2" evidence="14">
    <location>
        <begin position="610"/>
        <end position="1027"/>
    </location>
</feature>
<evidence type="ECO:0000256" key="8">
    <source>
        <dbReference type="ARBA" id="ARBA00022741"/>
    </source>
</evidence>